<dbReference type="STRING" id="1469948.GCA_000732725_00563"/>
<comment type="caution">
    <text evidence="1">The sequence shown here is derived from an EMBL/GenBank/DDBJ whole genome shotgun (WGS) entry which is preliminary data.</text>
</comment>
<accession>A0A4R1QQY8</accession>
<protein>
    <recommendedName>
        <fullName evidence="3">Butirosin biosynthesis protein H-like</fullName>
    </recommendedName>
</protein>
<gene>
    <name evidence="1" type="ORF">EDD76_11225</name>
</gene>
<reference evidence="1 2" key="1">
    <citation type="submission" date="2019-03" db="EMBL/GenBank/DDBJ databases">
        <title>Genomic Encyclopedia of Type Strains, Phase IV (KMG-IV): sequencing the most valuable type-strain genomes for metagenomic binning, comparative biology and taxonomic classification.</title>
        <authorList>
            <person name="Goeker M."/>
        </authorList>
    </citation>
    <scope>NUCLEOTIDE SEQUENCE [LARGE SCALE GENOMIC DNA]</scope>
    <source>
        <strain evidence="1 2">DSM 100556</strain>
    </source>
</reference>
<evidence type="ECO:0000313" key="1">
    <source>
        <dbReference type="EMBL" id="TCL56198.1"/>
    </source>
</evidence>
<evidence type="ECO:0008006" key="3">
    <source>
        <dbReference type="Google" id="ProtNLM"/>
    </source>
</evidence>
<sequence length="335" mass="39827">MERSKKKILPIATSPVIGFLHHAYDLEILLTNKTFFSVFYMNYIHLNFLKDNFFDRYAHYLDFCGVDIDGYIETHDFEQNDLCVSGSNICERIIGHIDNDWYVEVVVDEFSIPDRVFYKNHHFFHAMQIFGYGENEFYASGFRANNIYGNHTVLFEDFMNAIINETGYKIKKIKDIAVELNPIVIRTKLQEYLDADDLSIKYPEYAIRNGGAGKGLKFYWGMDIYKGFFLYLDLLNKDKAYFDIRLWHILWEHKSCMLKRVIYLTEKGYAELKYQQSTYNEIERLAYIIRGKMLKFKFSKNKKLLTDVNDILQRVRDMEMKEIKVTVSLLSNYNF</sequence>
<dbReference type="OrthoDB" id="2624539at2"/>
<evidence type="ECO:0000313" key="2">
    <source>
        <dbReference type="Proteomes" id="UP000295718"/>
    </source>
</evidence>
<dbReference type="AlphaFoldDB" id="A0A4R1QQY8"/>
<keyword evidence="2" id="KW-1185">Reference proteome</keyword>
<dbReference type="Proteomes" id="UP000295718">
    <property type="component" value="Unassembled WGS sequence"/>
</dbReference>
<dbReference type="EMBL" id="SLUO01000012">
    <property type="protein sequence ID" value="TCL56198.1"/>
    <property type="molecule type" value="Genomic_DNA"/>
</dbReference>
<proteinExistence type="predicted"/>
<organism evidence="1 2">
    <name type="scientific">Kineothrix alysoides</name>
    <dbReference type="NCBI Taxonomy" id="1469948"/>
    <lineage>
        <taxon>Bacteria</taxon>
        <taxon>Bacillati</taxon>
        <taxon>Bacillota</taxon>
        <taxon>Clostridia</taxon>
        <taxon>Lachnospirales</taxon>
        <taxon>Lachnospiraceae</taxon>
        <taxon>Kineothrix</taxon>
    </lineage>
</organism>
<name>A0A4R1QQY8_9FIRM</name>
<dbReference type="RefSeq" id="WP_031389326.1">
    <property type="nucleotide sequence ID" value="NZ_JPNB01000001.1"/>
</dbReference>